<dbReference type="Gene3D" id="1.10.10.10">
    <property type="entry name" value="Winged helix-like DNA-binding domain superfamily/Winged helix DNA-binding domain"/>
    <property type="match status" value="1"/>
</dbReference>
<protein>
    <submittedName>
        <fullName evidence="4">MarR family transcriptional regulator</fullName>
    </submittedName>
</protein>
<dbReference type="Proteomes" id="UP000463951">
    <property type="component" value="Chromosome"/>
</dbReference>
<dbReference type="SUPFAM" id="SSF46785">
    <property type="entry name" value="Winged helix' DNA-binding domain"/>
    <property type="match status" value="1"/>
</dbReference>
<feature type="region of interest" description="Disordered" evidence="1">
    <location>
        <begin position="90"/>
        <end position="110"/>
    </location>
</feature>
<evidence type="ECO:0000313" key="5">
    <source>
        <dbReference type="Proteomes" id="UP000299290"/>
    </source>
</evidence>
<dbReference type="Proteomes" id="UP000299290">
    <property type="component" value="Unassembled WGS sequence"/>
</dbReference>
<dbReference type="InterPro" id="IPR052526">
    <property type="entry name" value="HTH-type_Bedaq_tolerance"/>
</dbReference>
<evidence type="ECO:0000313" key="6">
    <source>
        <dbReference type="Proteomes" id="UP000463951"/>
    </source>
</evidence>
<accession>A0A4D4JZ04</accession>
<dbReference type="Pfam" id="PF01047">
    <property type="entry name" value="MarR"/>
    <property type="match status" value="1"/>
</dbReference>
<gene>
    <name evidence="4" type="ORF">SANT12839_027770</name>
    <name evidence="3" type="ORF">SSPO_073600</name>
</gene>
<evidence type="ECO:0000313" key="4">
    <source>
        <dbReference type="EMBL" id="GDY41895.1"/>
    </source>
</evidence>
<evidence type="ECO:0000259" key="2">
    <source>
        <dbReference type="PROSITE" id="PS50995"/>
    </source>
</evidence>
<evidence type="ECO:0000256" key="1">
    <source>
        <dbReference type="SAM" id="MobiDB-lite"/>
    </source>
</evidence>
<feature type="domain" description="HTH marR-type" evidence="2">
    <location>
        <begin position="15"/>
        <end position="148"/>
    </location>
</feature>
<dbReference type="PANTHER" id="PTHR39515:SF2">
    <property type="entry name" value="HTH-TYPE TRANSCRIPTIONAL REGULATOR RV0880"/>
    <property type="match status" value="1"/>
</dbReference>
<dbReference type="PROSITE" id="PS50995">
    <property type="entry name" value="HTH_MARR_2"/>
    <property type="match status" value="1"/>
</dbReference>
<dbReference type="SMART" id="SM00347">
    <property type="entry name" value="HTH_MARR"/>
    <property type="match status" value="1"/>
</dbReference>
<proteinExistence type="predicted"/>
<keyword evidence="5" id="KW-1185">Reference proteome</keyword>
<dbReference type="EMBL" id="BJHV01000001">
    <property type="protein sequence ID" value="GDY41895.1"/>
    <property type="molecule type" value="Genomic_DNA"/>
</dbReference>
<dbReference type="InterPro" id="IPR036390">
    <property type="entry name" value="WH_DNA-bd_sf"/>
</dbReference>
<dbReference type="EMBL" id="AP019620">
    <property type="protein sequence ID" value="BBJ44642.1"/>
    <property type="molecule type" value="Genomic_DNA"/>
</dbReference>
<name>A0A4D4JZ04_9ACTN</name>
<dbReference type="InterPro" id="IPR000835">
    <property type="entry name" value="HTH_MarR-typ"/>
</dbReference>
<feature type="compositionally biased region" description="Basic and acidic residues" evidence="1">
    <location>
        <begin position="90"/>
        <end position="99"/>
    </location>
</feature>
<organism evidence="4 5">
    <name type="scientific">Streptomyces antimycoticus</name>
    <dbReference type="NCBI Taxonomy" id="68175"/>
    <lineage>
        <taxon>Bacteria</taxon>
        <taxon>Bacillati</taxon>
        <taxon>Actinomycetota</taxon>
        <taxon>Actinomycetes</taxon>
        <taxon>Kitasatosporales</taxon>
        <taxon>Streptomycetaceae</taxon>
        <taxon>Streptomyces</taxon>
        <taxon>Streptomyces violaceusniger group</taxon>
    </lineage>
</organism>
<reference evidence="5 6" key="1">
    <citation type="journal article" date="2020" name="Int. J. Syst. Evol. Microbiol.">
        <title>Reclassification of Streptomyces castelarensis and Streptomyces sporoclivatus as later heterotypic synonyms of Streptomyces antimycoticus.</title>
        <authorList>
            <person name="Komaki H."/>
            <person name="Tamura T."/>
        </authorList>
    </citation>
    <scope>NUCLEOTIDE SEQUENCE [LARGE SCALE GENOMIC DNA]</scope>
    <source>
        <strain evidence="3 6">NBRC 100767</strain>
        <strain evidence="4 5">NBRC 12839</strain>
    </source>
</reference>
<sequence length="152" mass="16637">MTGMTETPGGMSASAVRAAHEIRVVIGRLRRRFRETYDNEGLTPSQTSVLSRLSKEGPASTSALAAAERVRPQSMAATLAVLEERGLIQRRPDPHDGRRQLVSTSDTGSAYLDDKRRAGEEWLAQALETGYTEAERKTILEALALLDQLSRA</sequence>
<dbReference type="Gene3D" id="1.10.287.100">
    <property type="match status" value="1"/>
</dbReference>
<evidence type="ECO:0000313" key="3">
    <source>
        <dbReference type="EMBL" id="BBJ44642.1"/>
    </source>
</evidence>
<dbReference type="InterPro" id="IPR036388">
    <property type="entry name" value="WH-like_DNA-bd_sf"/>
</dbReference>
<dbReference type="AlphaFoldDB" id="A0A4D4JZ04"/>
<dbReference type="GO" id="GO:0003700">
    <property type="term" value="F:DNA-binding transcription factor activity"/>
    <property type="evidence" value="ECO:0007669"/>
    <property type="project" value="InterPro"/>
</dbReference>
<dbReference type="PANTHER" id="PTHR39515">
    <property type="entry name" value="CONSERVED PROTEIN"/>
    <property type="match status" value="1"/>
</dbReference>